<dbReference type="PANTHER" id="PTHR30472">
    <property type="entry name" value="FERRIC ENTEROBACTIN TRANSPORT SYSTEM PERMEASE PROTEIN"/>
    <property type="match status" value="1"/>
</dbReference>
<evidence type="ECO:0000313" key="9">
    <source>
        <dbReference type="EMBL" id="OWJ54589.1"/>
    </source>
</evidence>
<dbReference type="GO" id="GO:0005886">
    <property type="term" value="C:plasma membrane"/>
    <property type="evidence" value="ECO:0007669"/>
    <property type="project" value="UniProtKB-SubCell"/>
</dbReference>
<keyword evidence="10" id="KW-1185">Reference proteome</keyword>
<comment type="subcellular location">
    <subcellularLocation>
        <location evidence="1">Cell membrane</location>
        <topology evidence="1">Multi-pass membrane protein</topology>
    </subcellularLocation>
</comment>
<evidence type="ECO:0000256" key="1">
    <source>
        <dbReference type="ARBA" id="ARBA00004651"/>
    </source>
</evidence>
<dbReference type="CDD" id="cd06550">
    <property type="entry name" value="TM_ABC_iron-siderophores_like"/>
    <property type="match status" value="1"/>
</dbReference>
<feature type="transmembrane region" description="Helical" evidence="8">
    <location>
        <begin position="119"/>
        <end position="142"/>
    </location>
</feature>
<feature type="transmembrane region" description="Helical" evidence="8">
    <location>
        <begin position="21"/>
        <end position="42"/>
    </location>
</feature>
<dbReference type="PANTHER" id="PTHR30472:SF37">
    <property type="entry name" value="FE(3+) DICITRATE TRANSPORT SYSTEM PERMEASE PROTEIN FECD-RELATED"/>
    <property type="match status" value="1"/>
</dbReference>
<feature type="transmembrane region" description="Helical" evidence="8">
    <location>
        <begin position="62"/>
        <end position="82"/>
    </location>
</feature>
<feature type="transmembrane region" description="Helical" evidence="8">
    <location>
        <begin position="283"/>
        <end position="301"/>
    </location>
</feature>
<feature type="transmembrane region" description="Helical" evidence="8">
    <location>
        <begin position="149"/>
        <end position="177"/>
    </location>
</feature>
<dbReference type="GO" id="GO:0033214">
    <property type="term" value="P:siderophore-iron import into cell"/>
    <property type="evidence" value="ECO:0007669"/>
    <property type="project" value="TreeGrafter"/>
</dbReference>
<dbReference type="EMBL" id="NCQP01000003">
    <property type="protein sequence ID" value="OWJ54589.1"/>
    <property type="molecule type" value="Genomic_DNA"/>
</dbReference>
<dbReference type="GO" id="GO:0022857">
    <property type="term" value="F:transmembrane transporter activity"/>
    <property type="evidence" value="ECO:0007669"/>
    <property type="project" value="InterPro"/>
</dbReference>
<keyword evidence="7 8" id="KW-0472">Membrane</keyword>
<feature type="transmembrane region" description="Helical" evidence="8">
    <location>
        <begin position="94"/>
        <end position="113"/>
    </location>
</feature>
<accession>A0A211YNN0</accession>
<dbReference type="SUPFAM" id="SSF81345">
    <property type="entry name" value="ABC transporter involved in vitamin B12 uptake, BtuC"/>
    <property type="match status" value="1"/>
</dbReference>
<feature type="transmembrane region" description="Helical" evidence="8">
    <location>
        <begin position="313"/>
        <end position="332"/>
    </location>
</feature>
<keyword evidence="4" id="KW-1003">Cell membrane</keyword>
<evidence type="ECO:0000256" key="4">
    <source>
        <dbReference type="ARBA" id="ARBA00022475"/>
    </source>
</evidence>
<organism evidence="9 10">
    <name type="scientific">Pyrodictium delaneyi</name>
    <dbReference type="NCBI Taxonomy" id="1273541"/>
    <lineage>
        <taxon>Archaea</taxon>
        <taxon>Thermoproteota</taxon>
        <taxon>Thermoprotei</taxon>
        <taxon>Desulfurococcales</taxon>
        <taxon>Pyrodictiaceae</taxon>
        <taxon>Pyrodictium</taxon>
    </lineage>
</organism>
<feature type="transmembrane region" description="Helical" evidence="8">
    <location>
        <begin position="197"/>
        <end position="218"/>
    </location>
</feature>
<reference evidence="9 10" key="1">
    <citation type="submission" date="2017-05" db="EMBL/GenBank/DDBJ databases">
        <title>The draft genome of the hyperthermophilic archaeon 'Pyrodictium delaneyi strain Hulk', an iron and nitrate reducer, reveals the capacity for sulfate reduction.</title>
        <authorList>
            <person name="Demey L.M."/>
            <person name="Miller C."/>
            <person name="Manzella M."/>
            <person name="Reguera G."/>
            <person name="Kashefi K."/>
        </authorList>
    </citation>
    <scope>NUCLEOTIDE SEQUENCE [LARGE SCALE GENOMIC DNA]</scope>
    <source>
        <strain evidence="9 10">Hulk</strain>
    </source>
</reference>
<evidence type="ECO:0000256" key="6">
    <source>
        <dbReference type="ARBA" id="ARBA00022989"/>
    </source>
</evidence>
<feature type="transmembrane region" description="Helical" evidence="8">
    <location>
        <begin position="238"/>
        <end position="263"/>
    </location>
</feature>
<name>A0A211YNN0_9CREN</name>
<comment type="caution">
    <text evidence="9">The sequence shown here is derived from an EMBL/GenBank/DDBJ whole genome shotgun (WGS) entry which is preliminary data.</text>
</comment>
<keyword evidence="5 8" id="KW-0812">Transmembrane</keyword>
<proteinExistence type="inferred from homology"/>
<keyword evidence="6 8" id="KW-1133">Transmembrane helix</keyword>
<dbReference type="InterPro" id="IPR000522">
    <property type="entry name" value="ABC_transptr_permease_BtuC"/>
</dbReference>
<comment type="similarity">
    <text evidence="2">Belongs to the binding-protein-dependent transport system permease family. FecCD subfamily.</text>
</comment>
<dbReference type="Proteomes" id="UP000196694">
    <property type="component" value="Unassembled WGS sequence"/>
</dbReference>
<evidence type="ECO:0000256" key="7">
    <source>
        <dbReference type="ARBA" id="ARBA00023136"/>
    </source>
</evidence>
<dbReference type="InterPro" id="IPR037294">
    <property type="entry name" value="ABC_BtuC-like"/>
</dbReference>
<gene>
    <name evidence="9" type="ORF">Pdsh_06055</name>
</gene>
<dbReference type="AlphaFoldDB" id="A0A211YNN0"/>
<dbReference type="Gene3D" id="1.10.3470.10">
    <property type="entry name" value="ABC transporter involved in vitamin B12 uptake, BtuC"/>
    <property type="match status" value="1"/>
</dbReference>
<evidence type="ECO:0000256" key="2">
    <source>
        <dbReference type="ARBA" id="ARBA00007935"/>
    </source>
</evidence>
<dbReference type="Pfam" id="PF01032">
    <property type="entry name" value="FecCD"/>
    <property type="match status" value="1"/>
</dbReference>
<keyword evidence="3" id="KW-0813">Transport</keyword>
<evidence type="ECO:0000313" key="10">
    <source>
        <dbReference type="Proteomes" id="UP000196694"/>
    </source>
</evidence>
<sequence>MLVCTRASPRQGRGEALHTRRVFAALVALAALLFLAGLAVGPAGFRNPLDPGSWDLVLRLRLLRGLLALGVGAALGAAGAFMQYSVSNPLASPSILGVSPGALAASVLVMLAWRGSPPLGAPLLAGMLGGFAAYAASAALAARLGFTRVGLVLAGVAVSSTLSGLSSLLVLLAEARLRLPASLMLLGSFAYATPETVYVALASSGAGLVAGLALARGLDAISYGDETASAMGYSPGQIRLAASLTSAALTSVCVYAAGIVGFVGLVAPNTARLLVGGHPRASLPASLLLGAATTLAADLAGRLTALALGLGEVPAGLVTSAVGGLFLAYMLLRGAAGGEEQ</sequence>
<evidence type="ECO:0000256" key="5">
    <source>
        <dbReference type="ARBA" id="ARBA00022692"/>
    </source>
</evidence>
<evidence type="ECO:0000256" key="8">
    <source>
        <dbReference type="SAM" id="Phobius"/>
    </source>
</evidence>
<protein>
    <recommendedName>
        <fullName evidence="11">Iron ABC transporter permease</fullName>
    </recommendedName>
</protein>
<evidence type="ECO:0008006" key="11">
    <source>
        <dbReference type="Google" id="ProtNLM"/>
    </source>
</evidence>
<evidence type="ECO:0000256" key="3">
    <source>
        <dbReference type="ARBA" id="ARBA00022448"/>
    </source>
</evidence>